<keyword evidence="4" id="KW-0460">Magnesium</keyword>
<dbReference type="InterPro" id="IPR050582">
    <property type="entry name" value="HAD-like_SerB"/>
</dbReference>
<keyword evidence="2" id="KW-0479">Metal-binding</keyword>
<evidence type="ECO:0000256" key="2">
    <source>
        <dbReference type="ARBA" id="ARBA00022723"/>
    </source>
</evidence>
<dbReference type="InterPro" id="IPR036412">
    <property type="entry name" value="HAD-like_sf"/>
</dbReference>
<evidence type="ECO:0000313" key="5">
    <source>
        <dbReference type="EMBL" id="AZZ56889.1"/>
    </source>
</evidence>
<dbReference type="SUPFAM" id="SSF56784">
    <property type="entry name" value="HAD-like"/>
    <property type="match status" value="1"/>
</dbReference>
<dbReference type="EMBL" id="CP028130">
    <property type="protein sequence ID" value="AZZ56889.1"/>
    <property type="molecule type" value="Genomic_DNA"/>
</dbReference>
<dbReference type="KEGG" id="ria:C7V51_14155"/>
<keyword evidence="3 5" id="KW-0378">Hydrolase</keyword>
<sequence length="217" mass="24300">MSEVRANWSQRKAAFFDVDETIVSVKSMREFLNYFHDMRGDVPVWDEFVGSLPLNAPRELVNASYYSLWKGLSRRQVRFAGQEWFTTASRGEGFYIEPVVAEIDELRSKGFEIVLVSGSFDVVLDPLAKELRADHVLCSEMTFVGDTYSGSVARAMIGPAKSDAILAYCAERRIDPAECIAFGDHPTDLAMLESVGTGVWVREGGRKEFHRSSARIG</sequence>
<dbReference type="AlphaFoldDB" id="A0AAD1AHP8"/>
<accession>A0AAD1AHP8</accession>
<dbReference type="GO" id="GO:0046872">
    <property type="term" value="F:metal ion binding"/>
    <property type="evidence" value="ECO:0007669"/>
    <property type="project" value="UniProtKB-KW"/>
</dbReference>
<comment type="similarity">
    <text evidence="1">Belongs to the HAD-like hydrolase superfamily. SerB family.</text>
</comment>
<dbReference type="GO" id="GO:0016787">
    <property type="term" value="F:hydrolase activity"/>
    <property type="evidence" value="ECO:0007669"/>
    <property type="project" value="UniProtKB-KW"/>
</dbReference>
<evidence type="ECO:0000313" key="6">
    <source>
        <dbReference type="Proteomes" id="UP000283946"/>
    </source>
</evidence>
<dbReference type="NCBIfam" id="TIGR01488">
    <property type="entry name" value="HAD-SF-IB"/>
    <property type="match status" value="1"/>
</dbReference>
<dbReference type="Proteomes" id="UP000283946">
    <property type="component" value="Chromosome"/>
</dbReference>
<dbReference type="PANTHER" id="PTHR43344">
    <property type="entry name" value="PHOSPHOSERINE PHOSPHATASE"/>
    <property type="match status" value="1"/>
</dbReference>
<dbReference type="Gene3D" id="3.40.50.1000">
    <property type="entry name" value="HAD superfamily/HAD-like"/>
    <property type="match status" value="1"/>
</dbReference>
<dbReference type="PANTHER" id="PTHR43344:SF13">
    <property type="entry name" value="PHOSPHATASE RV3661-RELATED"/>
    <property type="match status" value="1"/>
</dbReference>
<organism evidence="5 6">
    <name type="scientific">Rathayibacter iranicus</name>
    <dbReference type="NCBI Taxonomy" id="59737"/>
    <lineage>
        <taxon>Bacteria</taxon>
        <taxon>Bacillati</taxon>
        <taxon>Actinomycetota</taxon>
        <taxon>Actinomycetes</taxon>
        <taxon>Micrococcales</taxon>
        <taxon>Microbacteriaceae</taxon>
        <taxon>Rathayibacter</taxon>
    </lineage>
</organism>
<dbReference type="InterPro" id="IPR023214">
    <property type="entry name" value="HAD_sf"/>
</dbReference>
<protein>
    <submittedName>
        <fullName evidence="5">HAD-IB family hydrolase</fullName>
    </submittedName>
</protein>
<evidence type="ECO:0000256" key="4">
    <source>
        <dbReference type="ARBA" id="ARBA00022842"/>
    </source>
</evidence>
<dbReference type="RefSeq" id="WP_104266099.1">
    <property type="nucleotide sequence ID" value="NZ_CP028130.1"/>
</dbReference>
<dbReference type="Gene3D" id="1.20.1440.100">
    <property type="entry name" value="SG protein - dephosphorylation function"/>
    <property type="match status" value="1"/>
</dbReference>
<name>A0AAD1AHP8_9MICO</name>
<proteinExistence type="inferred from homology"/>
<evidence type="ECO:0000256" key="3">
    <source>
        <dbReference type="ARBA" id="ARBA00022801"/>
    </source>
</evidence>
<dbReference type="Pfam" id="PF12710">
    <property type="entry name" value="HAD"/>
    <property type="match status" value="1"/>
</dbReference>
<reference evidence="5 6" key="1">
    <citation type="submission" date="2018-03" db="EMBL/GenBank/DDBJ databases">
        <title>Bacteriophage NCPPB3778 and a type I-E CRISPR drive the evolution of the US Biological Select Agent, Rathayibacter toxicus.</title>
        <authorList>
            <person name="Davis E.W.II."/>
            <person name="Tabima J.F."/>
            <person name="Weisberg A.J."/>
            <person name="Dantas Lopes L."/>
            <person name="Wiseman M.S."/>
            <person name="Wiseman M.S."/>
            <person name="Pupko T."/>
            <person name="Belcher M.S."/>
            <person name="Sechler A.J."/>
            <person name="Tancos M.A."/>
            <person name="Schroeder B.K."/>
            <person name="Murray T.D."/>
            <person name="Luster D.G."/>
            <person name="Schneider W.L."/>
            <person name="Rogers E."/>
            <person name="Andreote F.D."/>
            <person name="Grunwald N.J."/>
            <person name="Putnam M.L."/>
            <person name="Chang J.H."/>
        </authorList>
    </citation>
    <scope>NUCLEOTIDE SEQUENCE [LARGE SCALE GENOMIC DNA]</scope>
    <source>
        <strain evidence="5 6">NCCPB 2253</strain>
    </source>
</reference>
<gene>
    <name evidence="5" type="ORF">C7V51_14155</name>
</gene>
<evidence type="ECO:0000256" key="1">
    <source>
        <dbReference type="ARBA" id="ARBA00009184"/>
    </source>
</evidence>